<evidence type="ECO:0000313" key="3">
    <source>
        <dbReference type="EMBL" id="TDL22038.1"/>
    </source>
</evidence>
<feature type="compositionally biased region" description="Polar residues" evidence="1">
    <location>
        <begin position="71"/>
        <end position="88"/>
    </location>
</feature>
<protein>
    <submittedName>
        <fullName evidence="3">Uncharacterized protein</fullName>
    </submittedName>
</protein>
<feature type="region of interest" description="Disordered" evidence="1">
    <location>
        <begin position="194"/>
        <end position="219"/>
    </location>
</feature>
<accession>A0A4Y7Q487</accession>
<name>A0A4Y7Q487_9AGAM</name>
<keyword evidence="4" id="KW-1185">Reference proteome</keyword>
<gene>
    <name evidence="3" type="ORF">BD410DRAFT_803852</name>
</gene>
<feature type="compositionally biased region" description="Low complexity" evidence="1">
    <location>
        <begin position="89"/>
        <end position="105"/>
    </location>
</feature>
<organism evidence="3 4">
    <name type="scientific">Rickenella mellea</name>
    <dbReference type="NCBI Taxonomy" id="50990"/>
    <lineage>
        <taxon>Eukaryota</taxon>
        <taxon>Fungi</taxon>
        <taxon>Dikarya</taxon>
        <taxon>Basidiomycota</taxon>
        <taxon>Agaricomycotina</taxon>
        <taxon>Agaricomycetes</taxon>
        <taxon>Hymenochaetales</taxon>
        <taxon>Rickenellaceae</taxon>
        <taxon>Rickenella</taxon>
    </lineage>
</organism>
<dbReference type="PANTHER" id="PTHR48125:SF12">
    <property type="entry name" value="AT HOOK TRANSCRIPTION FACTOR FAMILY-RELATED"/>
    <property type="match status" value="1"/>
</dbReference>
<keyword evidence="2" id="KW-0812">Transmembrane</keyword>
<evidence type="ECO:0000256" key="1">
    <source>
        <dbReference type="SAM" id="MobiDB-lite"/>
    </source>
</evidence>
<feature type="compositionally biased region" description="Acidic residues" evidence="1">
    <location>
        <begin position="575"/>
        <end position="585"/>
    </location>
</feature>
<keyword evidence="2" id="KW-0472">Membrane</keyword>
<feature type="compositionally biased region" description="Low complexity" evidence="1">
    <location>
        <begin position="329"/>
        <end position="350"/>
    </location>
</feature>
<sequence>MASRINAFFLSLTTTPTQPTFLSHSNFTMVAIKPQPRPTQPTTESPSTFIRSSARPPPSSSAPPIPSFSSQNSQPYDVLSTIRQGQTVPQSTISPAPTPTSQTTSTAHTPLALKWILILPATLLLVAFVLLCLFILDRNRREKRRRVEKLIHNPTHNESEQGCSNEMIGGTEWVGQCEKLIWGPVGRKTMIFGTTQARKKRSPPTSPSPPTYSPHSRVSSFPPPTFANAQIHLDHDHEKIGNSNLNAGMAFIPLADPCGNSIRRDSLIISPSPFLPVPRPCALPTTRRRLDMDGPYPSLTLPSVPLINERRGSYKGLASLPFVLHEAKSGSASPSPSSSRPLASPSTPLRTPTRQEIQTVPTTTPTLRPAYIEQGDSDQTPSIALQRATATFPASSPCDNTVEDKMEYQGVDVEVGEREVDGEKQRTDRGRALKTLIGVDNFTSPPTPSFRPSLAAVFHFGKTSNSACTLASTSSAYSNSSYSSPSPSPFLPRTRTAPHVAPIIANKMNMTFTALSRPPSAYATQPPRNRRKIERFGQRGMAGMAYVPQKELGVVYECDSDFFGGGRQGERRDVDEGDEEEESKEEDEHVSVDDQDPITDVDVSPIPITQEADLTPSPTRTTLEELPPPQPAFHHAIPTYATASTIHTHGSSTWSAYDSGVVTAYEYDGDLSCSSSLSTAYSIGTIDEPRRSVWMSERDWVEGPVAF</sequence>
<feature type="region of interest" description="Disordered" evidence="1">
    <location>
        <begin position="327"/>
        <end position="356"/>
    </location>
</feature>
<reference evidence="3 4" key="1">
    <citation type="submission" date="2018-06" db="EMBL/GenBank/DDBJ databases">
        <title>A transcriptomic atlas of mushroom development highlights an independent origin of complex multicellularity.</title>
        <authorList>
            <consortium name="DOE Joint Genome Institute"/>
            <person name="Krizsan K."/>
            <person name="Almasi E."/>
            <person name="Merenyi Z."/>
            <person name="Sahu N."/>
            <person name="Viragh M."/>
            <person name="Koszo T."/>
            <person name="Mondo S."/>
            <person name="Kiss B."/>
            <person name="Balint B."/>
            <person name="Kues U."/>
            <person name="Barry K."/>
            <person name="Hegedus J.C."/>
            <person name="Henrissat B."/>
            <person name="Johnson J."/>
            <person name="Lipzen A."/>
            <person name="Ohm R."/>
            <person name="Nagy I."/>
            <person name="Pangilinan J."/>
            <person name="Yan J."/>
            <person name="Xiong Y."/>
            <person name="Grigoriev I.V."/>
            <person name="Hibbett D.S."/>
            <person name="Nagy L.G."/>
        </authorList>
    </citation>
    <scope>NUCLEOTIDE SEQUENCE [LARGE SCALE GENOMIC DNA]</scope>
    <source>
        <strain evidence="3 4">SZMC22713</strain>
    </source>
</reference>
<dbReference type="AlphaFoldDB" id="A0A4Y7Q487"/>
<dbReference type="EMBL" id="ML170177">
    <property type="protein sequence ID" value="TDL22038.1"/>
    <property type="molecule type" value="Genomic_DNA"/>
</dbReference>
<evidence type="ECO:0000256" key="2">
    <source>
        <dbReference type="SAM" id="Phobius"/>
    </source>
</evidence>
<keyword evidence="2" id="KW-1133">Transmembrane helix</keyword>
<dbReference type="PANTHER" id="PTHR48125">
    <property type="entry name" value="LP07818P1"/>
    <property type="match status" value="1"/>
</dbReference>
<dbReference type="VEuPathDB" id="FungiDB:BD410DRAFT_803852"/>
<evidence type="ECO:0000313" key="4">
    <source>
        <dbReference type="Proteomes" id="UP000294933"/>
    </source>
</evidence>
<feature type="region of interest" description="Disordered" evidence="1">
    <location>
        <begin position="563"/>
        <end position="621"/>
    </location>
</feature>
<feature type="region of interest" description="Disordered" evidence="1">
    <location>
        <begin position="33"/>
        <end position="105"/>
    </location>
</feature>
<dbReference type="Proteomes" id="UP000294933">
    <property type="component" value="Unassembled WGS sequence"/>
</dbReference>
<proteinExistence type="predicted"/>
<feature type="compositionally biased region" description="Pro residues" evidence="1">
    <location>
        <begin position="55"/>
        <end position="66"/>
    </location>
</feature>
<feature type="transmembrane region" description="Helical" evidence="2">
    <location>
        <begin position="115"/>
        <end position="136"/>
    </location>
</feature>